<dbReference type="InterPro" id="IPR009080">
    <property type="entry name" value="tRNAsynth_Ia_anticodon-bd"/>
</dbReference>
<gene>
    <name evidence="13" type="ORF">MW084_22415</name>
</gene>
<evidence type="ECO:0000256" key="10">
    <source>
        <dbReference type="SAM" id="MobiDB-lite"/>
    </source>
</evidence>
<sequence>MITRAFDRSAMSWSYEMHLQPMLSAADIKGLPFGSVFGSVPAHSVSKRHAHQDGEMFIVLSGRAVVVLGEEERELGPGGVVYLSPFGFHEIRNESDEPFDIVSVYWEDIPSAVEALAQIPPRSLLAERSLVFCPPPTPNGGLHLGHLAGPYVRADMLVRGLRGMGKEARYVTGTDDHQSYVAAAARLASADPATVARTEGDAIVATLRAAGVGCDRLTRPATTDGHADRVRELFARVAASPTVVEEERETAYCATCDLSLHQAFARGRCAHCSAASDGEICEACGRPNEARELIAVECRICGTPAGTRPEKALWLDTAAHADELREYLTQVDASPDLRALVENLLDSPEGLAPYRLTRTSDWGVGWGEEAGQAVDPWVDLALTYLTAARAETDASGPAEISLFLGYDNSYYYAVLLPVLAFAGGLRDLLPSSFVTNKFLHLGDEKFSTSRGHAVWADDALAAAGPDAVRLALLRNAPEGRVTRISAQAADRLDDDPFLHQVHEWLAGFAELREEFGGKVPGTGAWTSAHREFYRYLNSATQQLDALLVPASFSARRYVALLESLVGHVVEFRATEEPLRRIPSMAEEARTSLALEYLAAKVFAGLTAPVTPDLAQRVWSWLGLPGEPRREQEWSFLPTGTVCGDADFRRDAPRQERPVPEEAR</sequence>
<dbReference type="SUPFAM" id="SSF47323">
    <property type="entry name" value="Anticodon-binding domain of a subclass of class I aminoacyl-tRNA synthetases"/>
    <property type="match status" value="1"/>
</dbReference>
<dbReference type="PANTHER" id="PTHR45765">
    <property type="entry name" value="METHIONINE--TRNA LIGASE"/>
    <property type="match status" value="1"/>
</dbReference>
<evidence type="ECO:0000256" key="3">
    <source>
        <dbReference type="ARBA" id="ARBA00022598"/>
    </source>
</evidence>
<dbReference type="SUPFAM" id="SSF52374">
    <property type="entry name" value="Nucleotidylyl transferase"/>
    <property type="match status" value="1"/>
</dbReference>
<dbReference type="Gene3D" id="2.60.120.10">
    <property type="entry name" value="Jelly Rolls"/>
    <property type="match status" value="1"/>
</dbReference>
<keyword evidence="5 9" id="KW-0067">ATP-binding</keyword>
<dbReference type="InterPro" id="IPR029038">
    <property type="entry name" value="MetRS_Zn"/>
</dbReference>
<dbReference type="InterPro" id="IPR013096">
    <property type="entry name" value="Cupin_2"/>
</dbReference>
<keyword evidence="6 9" id="KW-0648">Protein biosynthesis</keyword>
<comment type="similarity">
    <text evidence="1">Belongs to the class-I aminoacyl-tRNA synthetase family. MetG type 1 subfamily.</text>
</comment>
<feature type="domain" description="Cupin type-2" evidence="11">
    <location>
        <begin position="40"/>
        <end position="105"/>
    </location>
</feature>
<keyword evidence="14" id="KW-1185">Reference proteome</keyword>
<evidence type="ECO:0000256" key="6">
    <source>
        <dbReference type="ARBA" id="ARBA00022917"/>
    </source>
</evidence>
<evidence type="ECO:0000256" key="5">
    <source>
        <dbReference type="ARBA" id="ARBA00022840"/>
    </source>
</evidence>
<keyword evidence="4 9" id="KW-0547">Nucleotide-binding</keyword>
<dbReference type="InterPro" id="IPR014710">
    <property type="entry name" value="RmlC-like_jellyroll"/>
</dbReference>
<dbReference type="Gene3D" id="1.10.730.10">
    <property type="entry name" value="Isoleucyl-tRNA Synthetase, Domain 1"/>
    <property type="match status" value="1"/>
</dbReference>
<dbReference type="InterPro" id="IPR015413">
    <property type="entry name" value="Methionyl/Leucyl_tRNA_Synth"/>
</dbReference>
<comment type="catalytic activity">
    <reaction evidence="8">
        <text>tRNA(Met) + L-methionine + ATP = L-methionyl-tRNA(Met) + AMP + diphosphate</text>
        <dbReference type="Rhea" id="RHEA:13481"/>
        <dbReference type="Rhea" id="RHEA-COMP:9667"/>
        <dbReference type="Rhea" id="RHEA-COMP:9698"/>
        <dbReference type="ChEBI" id="CHEBI:30616"/>
        <dbReference type="ChEBI" id="CHEBI:33019"/>
        <dbReference type="ChEBI" id="CHEBI:57844"/>
        <dbReference type="ChEBI" id="CHEBI:78442"/>
        <dbReference type="ChEBI" id="CHEBI:78530"/>
        <dbReference type="ChEBI" id="CHEBI:456215"/>
        <dbReference type="EC" id="6.1.1.10"/>
    </reaction>
</comment>
<dbReference type="Pfam" id="PF09334">
    <property type="entry name" value="tRNA-synt_1g"/>
    <property type="match status" value="1"/>
</dbReference>
<dbReference type="Gene3D" id="2.20.28.20">
    <property type="entry name" value="Methionyl-tRNA synthetase, Zn-domain"/>
    <property type="match status" value="1"/>
</dbReference>
<dbReference type="PANTHER" id="PTHR45765:SF1">
    <property type="entry name" value="METHIONINE--TRNA LIGASE, CYTOPLASMIC"/>
    <property type="match status" value="1"/>
</dbReference>
<dbReference type="SUPFAM" id="SSF51182">
    <property type="entry name" value="RmlC-like cupins"/>
    <property type="match status" value="1"/>
</dbReference>
<organism evidence="13 14">
    <name type="scientific">Streptomyces sudanensis</name>
    <dbReference type="NCBI Taxonomy" id="436397"/>
    <lineage>
        <taxon>Bacteria</taxon>
        <taxon>Bacillati</taxon>
        <taxon>Actinomycetota</taxon>
        <taxon>Actinomycetes</taxon>
        <taxon>Kitasatosporales</taxon>
        <taxon>Streptomycetaceae</taxon>
        <taxon>Streptomyces</taxon>
    </lineage>
</organism>
<evidence type="ECO:0000256" key="1">
    <source>
        <dbReference type="ARBA" id="ARBA00008258"/>
    </source>
</evidence>
<evidence type="ECO:0000256" key="4">
    <source>
        <dbReference type="ARBA" id="ARBA00022741"/>
    </source>
</evidence>
<evidence type="ECO:0000259" key="11">
    <source>
        <dbReference type="Pfam" id="PF07883"/>
    </source>
</evidence>
<accession>A0ABY4TJC9</accession>
<evidence type="ECO:0000313" key="14">
    <source>
        <dbReference type="Proteomes" id="UP001056383"/>
    </source>
</evidence>
<evidence type="ECO:0000256" key="7">
    <source>
        <dbReference type="ARBA" id="ARBA00023146"/>
    </source>
</evidence>
<dbReference type="Proteomes" id="UP001056383">
    <property type="component" value="Chromosome"/>
</dbReference>
<feature type="compositionally biased region" description="Basic and acidic residues" evidence="10">
    <location>
        <begin position="645"/>
        <end position="663"/>
    </location>
</feature>
<dbReference type="Pfam" id="PF07883">
    <property type="entry name" value="Cupin_2"/>
    <property type="match status" value="1"/>
</dbReference>
<dbReference type="InterPro" id="IPR001412">
    <property type="entry name" value="aa-tRNA-synth_I_CS"/>
</dbReference>
<protein>
    <submittedName>
        <fullName evidence="13">Class I tRNA ligase family protein</fullName>
    </submittedName>
</protein>
<dbReference type="InterPro" id="IPR023458">
    <property type="entry name" value="Met-tRNA_ligase_1"/>
</dbReference>
<keyword evidence="3 9" id="KW-0436">Ligase</keyword>
<feature type="region of interest" description="Disordered" evidence="10">
    <location>
        <begin position="644"/>
        <end position="663"/>
    </location>
</feature>
<dbReference type="PROSITE" id="PS00178">
    <property type="entry name" value="AA_TRNA_LIGASE_I"/>
    <property type="match status" value="1"/>
</dbReference>
<dbReference type="InterPro" id="IPR011051">
    <property type="entry name" value="RmlC_Cupin_sf"/>
</dbReference>
<evidence type="ECO:0000256" key="9">
    <source>
        <dbReference type="RuleBase" id="RU363039"/>
    </source>
</evidence>
<dbReference type="RefSeq" id="WP_078571487.1">
    <property type="nucleotide sequence ID" value="NZ_CP095474.1"/>
</dbReference>
<keyword evidence="2" id="KW-0963">Cytoplasm</keyword>
<keyword evidence="7 9" id="KW-0030">Aminoacyl-tRNA synthetase</keyword>
<evidence type="ECO:0000256" key="2">
    <source>
        <dbReference type="ARBA" id="ARBA00022490"/>
    </source>
</evidence>
<dbReference type="EMBL" id="CP095474">
    <property type="protein sequence ID" value="URN18239.1"/>
    <property type="molecule type" value="Genomic_DNA"/>
</dbReference>
<evidence type="ECO:0000313" key="13">
    <source>
        <dbReference type="EMBL" id="URN18239.1"/>
    </source>
</evidence>
<dbReference type="Gene3D" id="3.40.50.620">
    <property type="entry name" value="HUPs"/>
    <property type="match status" value="1"/>
</dbReference>
<proteinExistence type="inferred from homology"/>
<reference evidence="13" key="1">
    <citation type="submission" date="2022-04" db="EMBL/GenBank/DDBJ databases">
        <title>Systematic whole-genome sequencing reveals an unexpected diversity among actinomycetoma pathogens and provides insights into their antibacterial susceptibilities.</title>
        <authorList>
            <person name="Watson A.K."/>
            <person name="Kepplinger B."/>
            <person name="Bakhiet S.M."/>
            <person name="Mhmoud N.A."/>
            <person name="Chapman J."/>
            <person name="Allenby N."/>
            <person name="Mickiewicz K."/>
            <person name="Goodfellow M."/>
            <person name="Fahal A.H."/>
            <person name="Errington J."/>
        </authorList>
    </citation>
    <scope>NUCLEOTIDE SEQUENCE</scope>
    <source>
        <strain evidence="13">SD 504</strain>
    </source>
</reference>
<feature type="domain" description="Methionyl/Leucyl tRNA synthetase" evidence="12">
    <location>
        <begin position="130"/>
        <end position="487"/>
    </location>
</feature>
<name>A0ABY4TJC9_9ACTN</name>
<evidence type="ECO:0000256" key="8">
    <source>
        <dbReference type="ARBA" id="ARBA00047364"/>
    </source>
</evidence>
<dbReference type="GO" id="GO:0016874">
    <property type="term" value="F:ligase activity"/>
    <property type="evidence" value="ECO:0007669"/>
    <property type="project" value="UniProtKB-KW"/>
</dbReference>
<evidence type="ECO:0000259" key="12">
    <source>
        <dbReference type="Pfam" id="PF09334"/>
    </source>
</evidence>
<dbReference type="InterPro" id="IPR014729">
    <property type="entry name" value="Rossmann-like_a/b/a_fold"/>
</dbReference>